<evidence type="ECO:0000313" key="14">
    <source>
        <dbReference type="Proteomes" id="UP001634394"/>
    </source>
</evidence>
<comment type="caution">
    <text evidence="13">The sequence shown here is derived from an EMBL/GenBank/DDBJ whole genome shotgun (WGS) entry which is preliminary data.</text>
</comment>
<keyword evidence="7 10" id="KW-1015">Disulfide bond</keyword>
<keyword evidence="4" id="KW-0677">Repeat</keyword>
<name>A0ABD3W7Z9_SINWO</name>
<proteinExistence type="predicted"/>
<feature type="compositionally biased region" description="Basic and acidic residues" evidence="11">
    <location>
        <begin position="471"/>
        <end position="500"/>
    </location>
</feature>
<dbReference type="InterPro" id="IPR036055">
    <property type="entry name" value="LDL_receptor-like_sf"/>
</dbReference>
<evidence type="ECO:0000256" key="1">
    <source>
        <dbReference type="ARBA" id="ARBA00004167"/>
    </source>
</evidence>
<keyword evidence="6" id="KW-0472">Membrane</keyword>
<feature type="signal peptide" evidence="12">
    <location>
        <begin position="1"/>
        <end position="17"/>
    </location>
</feature>
<feature type="region of interest" description="Disordered" evidence="11">
    <location>
        <begin position="460"/>
        <end position="500"/>
    </location>
</feature>
<evidence type="ECO:0000256" key="11">
    <source>
        <dbReference type="SAM" id="MobiDB-lite"/>
    </source>
</evidence>
<feature type="disulfide bond" evidence="10">
    <location>
        <begin position="272"/>
        <end position="290"/>
    </location>
</feature>
<dbReference type="FunFam" id="4.10.400.10:FF:000001">
    <property type="entry name" value="Low-density lipoprotein receptor-related protein 1"/>
    <property type="match status" value="1"/>
</dbReference>
<keyword evidence="3 12" id="KW-0732">Signal</keyword>
<dbReference type="CDD" id="cd00112">
    <property type="entry name" value="LDLa"/>
    <property type="match status" value="7"/>
</dbReference>
<gene>
    <name evidence="13" type="ORF">ACJMK2_042400</name>
</gene>
<feature type="disulfide bond" evidence="10">
    <location>
        <begin position="373"/>
        <end position="388"/>
    </location>
</feature>
<keyword evidence="2" id="KW-0812">Transmembrane</keyword>
<dbReference type="PANTHER" id="PTHR22722:SF14">
    <property type="entry name" value="MEGALIN, ISOFORM A"/>
    <property type="match status" value="1"/>
</dbReference>
<evidence type="ECO:0000256" key="4">
    <source>
        <dbReference type="ARBA" id="ARBA00022737"/>
    </source>
</evidence>
<protein>
    <submittedName>
        <fullName evidence="13">Uncharacterized protein</fullName>
    </submittedName>
</protein>
<keyword evidence="9" id="KW-0325">Glycoprotein</keyword>
<keyword evidence="5" id="KW-1133">Transmembrane helix</keyword>
<evidence type="ECO:0000256" key="8">
    <source>
        <dbReference type="ARBA" id="ARBA00023170"/>
    </source>
</evidence>
<feature type="disulfide bond" evidence="10">
    <location>
        <begin position="70"/>
        <end position="88"/>
    </location>
</feature>
<feature type="disulfide bond" evidence="10">
    <location>
        <begin position="265"/>
        <end position="277"/>
    </location>
</feature>
<dbReference type="SMART" id="SM00192">
    <property type="entry name" value="LDLa"/>
    <property type="match status" value="7"/>
</dbReference>
<comment type="subcellular location">
    <subcellularLocation>
        <location evidence="1">Membrane</location>
        <topology evidence="1">Single-pass membrane protein</topology>
    </subcellularLocation>
</comment>
<sequence length="500" mass="55843">MALLTAFALMWISVAYGQTCSQNQFRCKEGACIPEKWKCDGRVDCENSDTSDEDNCSKKTDACEKDQYQCKDKSCIPQRWVCDSQNDCDDLSDEDETLCRNRCKEDEFQCKQNKCIPSQWRCDGTVDCGNNDTSDEDNCGNEYKGLENLFSLTTPSEEPTSANFRRTSVHIQANALLHENAMTDKHDKDHMTSDTQDVEMTINNTVSSEVLEQSDQENQTNTEPIVGGTSLPETAAVASVSSDFVNDWNSTIESINSTAEITEACFKEQYQCTNKRCIPKGWVCDGDNDCGDTSDENKTLCIPGQSDKENQPKTEPIVGGMSLPETAASATVSSKYVDVWNNTAESKHSTDTCQEDQFKCATSHKCISQKWRCDDQSDCPDHSDEDGCGKSPTTVDPDGCEENFFQCTKDKACIEKSWVCDGFLDCEDGTDERANCPNRCDKTEYRCDNMYECIDEKQQCDGKEDCDDGSDEKSCKTFSRDHGRKDDLKGEDSKGRSTAT</sequence>
<dbReference type="Gene3D" id="4.10.400.10">
    <property type="entry name" value="Low-density Lipoprotein Receptor"/>
    <property type="match status" value="7"/>
</dbReference>
<feature type="disulfide bond" evidence="10">
    <location>
        <begin position="110"/>
        <end position="128"/>
    </location>
</feature>
<organism evidence="13 14">
    <name type="scientific">Sinanodonta woodiana</name>
    <name type="common">Chinese pond mussel</name>
    <name type="synonym">Anodonta woodiana</name>
    <dbReference type="NCBI Taxonomy" id="1069815"/>
    <lineage>
        <taxon>Eukaryota</taxon>
        <taxon>Metazoa</taxon>
        <taxon>Spiralia</taxon>
        <taxon>Lophotrochozoa</taxon>
        <taxon>Mollusca</taxon>
        <taxon>Bivalvia</taxon>
        <taxon>Autobranchia</taxon>
        <taxon>Heteroconchia</taxon>
        <taxon>Palaeoheterodonta</taxon>
        <taxon>Unionida</taxon>
        <taxon>Unionoidea</taxon>
        <taxon>Unionidae</taxon>
        <taxon>Unioninae</taxon>
        <taxon>Sinanodonta</taxon>
    </lineage>
</organism>
<evidence type="ECO:0000256" key="5">
    <source>
        <dbReference type="ARBA" id="ARBA00022989"/>
    </source>
</evidence>
<evidence type="ECO:0000313" key="13">
    <source>
        <dbReference type="EMBL" id="KAL3869761.1"/>
    </source>
</evidence>
<feature type="disulfide bond" evidence="10">
    <location>
        <begin position="103"/>
        <end position="115"/>
    </location>
</feature>
<comment type="caution">
    <text evidence="10">Lacks conserved residue(s) required for the propagation of feature annotation.</text>
</comment>
<feature type="disulfide bond" evidence="10">
    <location>
        <begin position="63"/>
        <end position="75"/>
    </location>
</feature>
<dbReference type="GO" id="GO:0016020">
    <property type="term" value="C:membrane"/>
    <property type="evidence" value="ECO:0007669"/>
    <property type="project" value="UniProtKB-SubCell"/>
</dbReference>
<feature type="disulfide bond" evidence="10">
    <location>
        <begin position="460"/>
        <end position="475"/>
    </location>
</feature>
<accession>A0ABD3W7Z9</accession>
<keyword evidence="8" id="KW-0675">Receptor</keyword>
<evidence type="ECO:0000256" key="6">
    <source>
        <dbReference type="ARBA" id="ARBA00023136"/>
    </source>
</evidence>
<dbReference type="InterPro" id="IPR051221">
    <property type="entry name" value="LDLR-related"/>
</dbReference>
<evidence type="ECO:0000256" key="7">
    <source>
        <dbReference type="ARBA" id="ARBA00023157"/>
    </source>
</evidence>
<feature type="chain" id="PRO_5044870775" evidence="12">
    <location>
        <begin position="18"/>
        <end position="500"/>
    </location>
</feature>
<keyword evidence="14" id="KW-1185">Reference proteome</keyword>
<reference evidence="13 14" key="1">
    <citation type="submission" date="2024-11" db="EMBL/GenBank/DDBJ databases">
        <title>Chromosome-level genome assembly of the freshwater bivalve Anodonta woodiana.</title>
        <authorList>
            <person name="Chen X."/>
        </authorList>
    </citation>
    <scope>NUCLEOTIDE SEQUENCE [LARGE SCALE GENOMIC DNA]</scope>
    <source>
        <strain evidence="13">MN2024</strain>
        <tissue evidence="13">Gills</tissue>
    </source>
</reference>
<feature type="disulfide bond" evidence="10">
    <location>
        <begin position="27"/>
        <end position="45"/>
    </location>
</feature>
<evidence type="ECO:0000256" key="9">
    <source>
        <dbReference type="ARBA" id="ARBA00023180"/>
    </source>
</evidence>
<evidence type="ECO:0000256" key="12">
    <source>
        <dbReference type="SAM" id="SignalP"/>
    </source>
</evidence>
<evidence type="ECO:0000256" key="10">
    <source>
        <dbReference type="PROSITE-ProRule" id="PRU00124"/>
    </source>
</evidence>
<dbReference type="AlphaFoldDB" id="A0ABD3W7Z9"/>
<dbReference type="PROSITE" id="PS50068">
    <property type="entry name" value="LDLRA_2"/>
    <property type="match status" value="7"/>
</dbReference>
<dbReference type="PROSITE" id="PS01209">
    <property type="entry name" value="LDLRA_1"/>
    <property type="match status" value="2"/>
</dbReference>
<evidence type="ECO:0000256" key="2">
    <source>
        <dbReference type="ARBA" id="ARBA00022692"/>
    </source>
</evidence>
<dbReference type="FunFam" id="4.10.400.10:FF:000034">
    <property type="entry name" value="Low-density lipoprotein receptor-related protein 2"/>
    <property type="match status" value="1"/>
</dbReference>
<dbReference type="EMBL" id="JBJQND010000008">
    <property type="protein sequence ID" value="KAL3869761.1"/>
    <property type="molecule type" value="Genomic_DNA"/>
</dbReference>
<dbReference type="SUPFAM" id="SSF57424">
    <property type="entry name" value="LDL receptor-like module"/>
    <property type="match status" value="7"/>
</dbReference>
<dbReference type="InterPro" id="IPR002172">
    <property type="entry name" value="LDrepeatLR_classA_rpt"/>
</dbReference>
<dbReference type="Pfam" id="PF00057">
    <property type="entry name" value="Ldl_recept_a"/>
    <property type="match status" value="7"/>
</dbReference>
<dbReference type="PRINTS" id="PR00261">
    <property type="entry name" value="LDLRECEPTOR"/>
</dbReference>
<dbReference type="InterPro" id="IPR023415">
    <property type="entry name" value="LDLR_class-A_CS"/>
</dbReference>
<dbReference type="PANTHER" id="PTHR22722">
    <property type="entry name" value="LOW-DENSITY LIPOPROTEIN RECEPTOR-RELATED PROTEIN 2-RELATED"/>
    <property type="match status" value="1"/>
</dbReference>
<feature type="compositionally biased region" description="Polar residues" evidence="11">
    <location>
        <begin position="210"/>
        <end position="223"/>
    </location>
</feature>
<evidence type="ECO:0000256" key="3">
    <source>
        <dbReference type="ARBA" id="ARBA00022729"/>
    </source>
</evidence>
<feature type="region of interest" description="Disordered" evidence="11">
    <location>
        <begin position="210"/>
        <end position="229"/>
    </location>
</feature>
<feature type="disulfide bond" evidence="10">
    <location>
        <begin position="20"/>
        <end position="32"/>
    </location>
</feature>
<dbReference type="Proteomes" id="UP001634394">
    <property type="component" value="Unassembled WGS sequence"/>
</dbReference>